<dbReference type="OrthoDB" id="6255506at2759"/>
<evidence type="ECO:0000259" key="3">
    <source>
        <dbReference type="Pfam" id="PF08574"/>
    </source>
</evidence>
<keyword evidence="5" id="KW-1185">Reference proteome</keyword>
<sequence>MQQQQSPIPSTKQQHVLRIKRRRTEDPLQALLFDNHDNERKSKRTKLGASAKSSRVVFKLARTDERSQASVIDLSSVLERSGETNNVFNLPKTEVTSNEVNPELLDMLNEYLKVSALGTDSSNNNPKPPKRRESITSNSNNPLESSNEDNEYVYDVYLRDNSSPITDEAVSSNIGYLQLLPSEARLLLDSATSSTASSPGASKYTDDEDSNDENFYRNDYPEDEDGGYNPAELSGFADDSDGFQEPSDDQNDEFDIVHDRRRFNMKDVLYNEGVSEEDMNGVDFQDLDMEGDDERDEDAEFARNQFFASDVDDPLAIHRDKIFGKLEKMVRER</sequence>
<dbReference type="Pfam" id="PF08574">
    <property type="entry name" value="Iwr1"/>
    <property type="match status" value="1"/>
</dbReference>
<feature type="domain" description="Transcription factor Iwr1" evidence="3">
    <location>
        <begin position="151"/>
        <end position="224"/>
    </location>
</feature>
<dbReference type="GO" id="GO:0006606">
    <property type="term" value="P:protein import into nucleus"/>
    <property type="evidence" value="ECO:0007669"/>
    <property type="project" value="InterPro"/>
</dbReference>
<feature type="compositionally biased region" description="Acidic residues" evidence="2">
    <location>
        <begin position="238"/>
        <end position="253"/>
    </location>
</feature>
<evidence type="ECO:0000256" key="1">
    <source>
        <dbReference type="ARBA" id="ARBA00010218"/>
    </source>
</evidence>
<proteinExistence type="inferred from homology"/>
<evidence type="ECO:0000256" key="2">
    <source>
        <dbReference type="SAM" id="MobiDB-lite"/>
    </source>
</evidence>
<evidence type="ECO:0000313" key="5">
    <source>
        <dbReference type="Proteomes" id="UP000094801"/>
    </source>
</evidence>
<accession>A0A1E4T4S9</accession>
<feature type="region of interest" description="Disordered" evidence="2">
    <location>
        <begin position="191"/>
        <end position="253"/>
    </location>
</feature>
<dbReference type="GO" id="GO:0005737">
    <property type="term" value="C:cytoplasm"/>
    <property type="evidence" value="ECO:0007669"/>
    <property type="project" value="TreeGrafter"/>
</dbReference>
<protein>
    <recommendedName>
        <fullName evidence="3">Transcription factor Iwr1 domain-containing protein</fullName>
    </recommendedName>
</protein>
<dbReference type="PANTHER" id="PTHR28063:SF1">
    <property type="entry name" value="RNA POLYMERASE II NUCLEAR LOCALIZATION PROTEIN IWR1"/>
    <property type="match status" value="1"/>
</dbReference>
<gene>
    <name evidence="4" type="ORF">CANARDRAFT_6329</name>
</gene>
<dbReference type="STRING" id="983967.A0A1E4T4S9"/>
<feature type="region of interest" description="Disordered" evidence="2">
    <location>
        <begin position="117"/>
        <end position="148"/>
    </location>
</feature>
<dbReference type="InterPro" id="IPR013883">
    <property type="entry name" value="TF_Iwr1_dom"/>
</dbReference>
<name>A0A1E4T4S9_9ASCO</name>
<feature type="compositionally biased region" description="Polar residues" evidence="2">
    <location>
        <begin position="1"/>
        <end position="14"/>
    </location>
</feature>
<reference evidence="5" key="1">
    <citation type="submission" date="2016-04" db="EMBL/GenBank/DDBJ databases">
        <title>Comparative genomics of biotechnologically important yeasts.</title>
        <authorList>
            <consortium name="DOE Joint Genome Institute"/>
            <person name="Riley R."/>
            <person name="Haridas S."/>
            <person name="Wolfe K.H."/>
            <person name="Lopes M.R."/>
            <person name="Hittinger C.T."/>
            <person name="Goker M."/>
            <person name="Salamov A."/>
            <person name="Wisecaver J."/>
            <person name="Long T.M."/>
            <person name="Aerts A.L."/>
            <person name="Barry K."/>
            <person name="Choi C."/>
            <person name="Clum A."/>
            <person name="Coughlan A.Y."/>
            <person name="Deshpande S."/>
            <person name="Douglass A.P."/>
            <person name="Hanson S.J."/>
            <person name="Klenk H.-P."/>
            <person name="Labutti K."/>
            <person name="Lapidus A."/>
            <person name="Lindquist E."/>
            <person name="Lipzen A."/>
            <person name="Meier-Kolthoff J.P."/>
            <person name="Ohm R.A."/>
            <person name="Otillar R.P."/>
            <person name="Pangilinan J."/>
            <person name="Peng Y."/>
            <person name="Rokas A."/>
            <person name="Rosa C.A."/>
            <person name="Scheuner C."/>
            <person name="Sibirny A.A."/>
            <person name="Slot J.C."/>
            <person name="Stielow J.B."/>
            <person name="Sun H."/>
            <person name="Kurtzman C.P."/>
            <person name="Blackwell M."/>
            <person name="Grigoriev I.V."/>
            <person name="Jeffries T.W."/>
        </authorList>
    </citation>
    <scope>NUCLEOTIDE SEQUENCE [LARGE SCALE GENOMIC DNA]</scope>
    <source>
        <strain evidence="5">NRRL YB-2248</strain>
    </source>
</reference>
<organism evidence="4 5">
    <name type="scientific">[Candida] arabinofermentans NRRL YB-2248</name>
    <dbReference type="NCBI Taxonomy" id="983967"/>
    <lineage>
        <taxon>Eukaryota</taxon>
        <taxon>Fungi</taxon>
        <taxon>Dikarya</taxon>
        <taxon>Ascomycota</taxon>
        <taxon>Saccharomycotina</taxon>
        <taxon>Pichiomycetes</taxon>
        <taxon>Pichiales</taxon>
        <taxon>Pichiaceae</taxon>
        <taxon>Ogataea</taxon>
        <taxon>Ogataea/Candida clade</taxon>
    </lineage>
</organism>
<feature type="region of interest" description="Disordered" evidence="2">
    <location>
        <begin position="1"/>
        <end position="23"/>
    </location>
</feature>
<comment type="similarity">
    <text evidence="1">Belongs to the IWR1/SLC7A6OS family.</text>
</comment>
<dbReference type="AlphaFoldDB" id="A0A1E4T4S9"/>
<feature type="region of interest" description="Disordered" evidence="2">
    <location>
        <begin position="274"/>
        <end position="298"/>
    </location>
</feature>
<dbReference type="InterPro" id="IPR040150">
    <property type="entry name" value="Iwr1"/>
</dbReference>
<evidence type="ECO:0000313" key="4">
    <source>
        <dbReference type="EMBL" id="ODV86759.1"/>
    </source>
</evidence>
<dbReference type="EMBL" id="KV453849">
    <property type="protein sequence ID" value="ODV86759.1"/>
    <property type="molecule type" value="Genomic_DNA"/>
</dbReference>
<dbReference type="Proteomes" id="UP000094801">
    <property type="component" value="Unassembled WGS sequence"/>
</dbReference>
<dbReference type="PANTHER" id="PTHR28063">
    <property type="entry name" value="RNA POLYMERASE II NUCLEAR LOCALIZATION PROTEIN IWR1"/>
    <property type="match status" value="1"/>
</dbReference>